<dbReference type="AlphaFoldDB" id="A0A498P145"/>
<keyword evidence="2" id="KW-1185">Reference proteome</keyword>
<gene>
    <name evidence="1" type="ORF">ROHU_001234</name>
</gene>
<proteinExistence type="predicted"/>
<protein>
    <submittedName>
        <fullName evidence="1">Uncharacterized protein</fullName>
    </submittedName>
</protein>
<reference evidence="1 2" key="1">
    <citation type="submission" date="2018-03" db="EMBL/GenBank/DDBJ databases">
        <title>Draft genome sequence of Rohu Carp (Labeo rohita).</title>
        <authorList>
            <person name="Das P."/>
            <person name="Kushwaha B."/>
            <person name="Joshi C.G."/>
            <person name="Kumar D."/>
            <person name="Nagpure N.S."/>
            <person name="Sahoo L."/>
            <person name="Das S.P."/>
            <person name="Bit A."/>
            <person name="Patnaik S."/>
            <person name="Meher P.K."/>
            <person name="Jayasankar P."/>
            <person name="Koringa P.G."/>
            <person name="Patel N.V."/>
            <person name="Hinsu A.T."/>
            <person name="Kumar R."/>
            <person name="Pandey M."/>
            <person name="Agarwal S."/>
            <person name="Srivastava S."/>
            <person name="Singh M."/>
            <person name="Iquebal M.A."/>
            <person name="Jaiswal S."/>
            <person name="Angadi U.B."/>
            <person name="Kumar N."/>
            <person name="Raza M."/>
            <person name="Shah T.M."/>
            <person name="Rai A."/>
            <person name="Jena J.K."/>
        </authorList>
    </citation>
    <scope>NUCLEOTIDE SEQUENCE [LARGE SCALE GENOMIC DNA]</scope>
    <source>
        <strain evidence="1">DASCIFA01</strain>
        <tissue evidence="1">Testis</tissue>
    </source>
</reference>
<comment type="caution">
    <text evidence="1">The sequence shown here is derived from an EMBL/GenBank/DDBJ whole genome shotgun (WGS) entry which is preliminary data.</text>
</comment>
<evidence type="ECO:0000313" key="1">
    <source>
        <dbReference type="EMBL" id="RXN38310.1"/>
    </source>
</evidence>
<sequence>MIPERMVSLTLAPKSMAPTVSKMVARMQAWRRVTTPEPTAVPKELATALAPTENARMKAMMKPNISSQRTLDMSVCEAAVSIVTVARDASVVDSIAGE</sequence>
<dbReference type="EMBL" id="QBIY01004949">
    <property type="protein sequence ID" value="RXN38310.1"/>
    <property type="molecule type" value="Genomic_DNA"/>
</dbReference>
<name>A0A498P145_LABRO</name>
<organism evidence="1 2">
    <name type="scientific">Labeo rohita</name>
    <name type="common">Indian major carp</name>
    <name type="synonym">Cyprinus rohita</name>
    <dbReference type="NCBI Taxonomy" id="84645"/>
    <lineage>
        <taxon>Eukaryota</taxon>
        <taxon>Metazoa</taxon>
        <taxon>Chordata</taxon>
        <taxon>Craniata</taxon>
        <taxon>Vertebrata</taxon>
        <taxon>Euteleostomi</taxon>
        <taxon>Actinopterygii</taxon>
        <taxon>Neopterygii</taxon>
        <taxon>Teleostei</taxon>
        <taxon>Ostariophysi</taxon>
        <taxon>Cypriniformes</taxon>
        <taxon>Cyprinidae</taxon>
        <taxon>Labeoninae</taxon>
        <taxon>Labeonini</taxon>
        <taxon>Labeo</taxon>
    </lineage>
</organism>
<accession>A0A498P145</accession>
<dbReference type="Proteomes" id="UP000290572">
    <property type="component" value="Unassembled WGS sequence"/>
</dbReference>
<evidence type="ECO:0000313" key="2">
    <source>
        <dbReference type="Proteomes" id="UP000290572"/>
    </source>
</evidence>